<reference evidence="2 3" key="1">
    <citation type="submission" date="2018-08" db="EMBL/GenBank/DDBJ databases">
        <title>Verrucosispora craniellae sp. nov., isolated from a marine sponge in the South China Sea.</title>
        <authorList>
            <person name="Li L."/>
            <person name="Lin H.W."/>
        </authorList>
    </citation>
    <scope>NUCLEOTIDE SEQUENCE [LARGE SCALE GENOMIC DNA]</scope>
    <source>
        <strain evidence="2 3">LHW63014</strain>
    </source>
</reference>
<dbReference type="AlphaFoldDB" id="A0A372FTZ3"/>
<name>A0A372FTZ3_9ACTN</name>
<proteinExistence type="predicted"/>
<comment type="caution">
    <text evidence="2">The sequence shown here is derived from an EMBL/GenBank/DDBJ whole genome shotgun (WGS) entry which is preliminary data.</text>
</comment>
<dbReference type="InterPro" id="IPR036388">
    <property type="entry name" value="WH-like_DNA-bd_sf"/>
</dbReference>
<evidence type="ECO:0000313" key="2">
    <source>
        <dbReference type="EMBL" id="RFS44036.1"/>
    </source>
</evidence>
<sequence>MAGMATSGERESTRNWTFLTNHAHVLLAIARDPTARLRDVATEVGVTERAAQAIVADLEAGGYLFRTRVGRRNEYTLNPAGRFRHPAEADRQVGDLLALFADEPENGDTGR</sequence>
<dbReference type="Pfam" id="PF12802">
    <property type="entry name" value="MarR_2"/>
    <property type="match status" value="1"/>
</dbReference>
<dbReference type="OrthoDB" id="371140at2"/>
<feature type="domain" description="HTH marR-type" evidence="1">
    <location>
        <begin position="21"/>
        <end position="69"/>
    </location>
</feature>
<gene>
    <name evidence="2" type="ORF">D0Q02_24535</name>
</gene>
<accession>A0A372FTZ3</accession>
<dbReference type="InterPro" id="IPR036390">
    <property type="entry name" value="WH_DNA-bd_sf"/>
</dbReference>
<dbReference type="Proteomes" id="UP000262621">
    <property type="component" value="Unassembled WGS sequence"/>
</dbReference>
<keyword evidence="3" id="KW-1185">Reference proteome</keyword>
<dbReference type="EMBL" id="QVFU01000038">
    <property type="protein sequence ID" value="RFS44036.1"/>
    <property type="molecule type" value="Genomic_DNA"/>
</dbReference>
<dbReference type="SUPFAM" id="SSF46785">
    <property type="entry name" value="Winged helix' DNA-binding domain"/>
    <property type="match status" value="1"/>
</dbReference>
<dbReference type="GO" id="GO:0003700">
    <property type="term" value="F:DNA-binding transcription factor activity"/>
    <property type="evidence" value="ECO:0007669"/>
    <property type="project" value="InterPro"/>
</dbReference>
<protein>
    <submittedName>
        <fullName evidence="2">MarR family transcriptional regulator</fullName>
    </submittedName>
</protein>
<organism evidence="2 3">
    <name type="scientific">Micromonospora craniellae</name>
    <dbReference type="NCBI Taxonomy" id="2294034"/>
    <lineage>
        <taxon>Bacteria</taxon>
        <taxon>Bacillati</taxon>
        <taxon>Actinomycetota</taxon>
        <taxon>Actinomycetes</taxon>
        <taxon>Micromonosporales</taxon>
        <taxon>Micromonosporaceae</taxon>
        <taxon>Micromonospora</taxon>
    </lineage>
</organism>
<evidence type="ECO:0000313" key="3">
    <source>
        <dbReference type="Proteomes" id="UP000262621"/>
    </source>
</evidence>
<dbReference type="RefSeq" id="WP_117230369.1">
    <property type="nucleotide sequence ID" value="NZ_CP061725.1"/>
</dbReference>
<dbReference type="InterPro" id="IPR000835">
    <property type="entry name" value="HTH_MarR-typ"/>
</dbReference>
<dbReference type="Gene3D" id="1.10.10.10">
    <property type="entry name" value="Winged helix-like DNA-binding domain superfamily/Winged helix DNA-binding domain"/>
    <property type="match status" value="1"/>
</dbReference>
<evidence type="ECO:0000259" key="1">
    <source>
        <dbReference type="Pfam" id="PF12802"/>
    </source>
</evidence>